<feature type="region of interest" description="Disordered" evidence="7">
    <location>
        <begin position="246"/>
        <end position="265"/>
    </location>
</feature>
<dbReference type="EMBL" id="JAGTXO010000002">
    <property type="protein sequence ID" value="KAG8469573.1"/>
    <property type="molecule type" value="Genomic_DNA"/>
</dbReference>
<dbReference type="Proteomes" id="UP000751190">
    <property type="component" value="Unassembled WGS sequence"/>
</dbReference>
<evidence type="ECO:0000313" key="10">
    <source>
        <dbReference type="Proteomes" id="UP000751190"/>
    </source>
</evidence>
<keyword evidence="10" id="KW-1185">Reference proteome</keyword>
<evidence type="ECO:0000313" key="9">
    <source>
        <dbReference type="EMBL" id="KAG8469573.1"/>
    </source>
</evidence>
<evidence type="ECO:0000256" key="3">
    <source>
        <dbReference type="ARBA" id="ARBA00023015"/>
    </source>
</evidence>
<evidence type="ECO:0000256" key="2">
    <source>
        <dbReference type="ARBA" id="ARBA00007163"/>
    </source>
</evidence>
<feature type="compositionally biased region" description="Acidic residues" evidence="7">
    <location>
        <begin position="171"/>
        <end position="186"/>
    </location>
</feature>
<comment type="similarity">
    <text evidence="2">Belongs to the bZIP family.</text>
</comment>
<dbReference type="SUPFAM" id="SSF57959">
    <property type="entry name" value="Leucine zipper domain"/>
    <property type="match status" value="1"/>
</dbReference>
<gene>
    <name evidence="9" type="ORF">KFE25_006028</name>
</gene>
<evidence type="ECO:0000259" key="8">
    <source>
        <dbReference type="SMART" id="SM00338"/>
    </source>
</evidence>
<evidence type="ECO:0000256" key="6">
    <source>
        <dbReference type="ARBA" id="ARBA00023242"/>
    </source>
</evidence>
<keyword evidence="5" id="KW-0804">Transcription</keyword>
<dbReference type="InterPro" id="IPR004827">
    <property type="entry name" value="bZIP"/>
</dbReference>
<reference evidence="9" key="1">
    <citation type="submission" date="2021-05" db="EMBL/GenBank/DDBJ databases">
        <title>The genome of the haptophyte Pavlova lutheri (Diacronema luteri, Pavlovales) - a model for lipid biosynthesis in eukaryotic algae.</title>
        <authorList>
            <person name="Hulatt C.J."/>
            <person name="Posewitz M.C."/>
        </authorList>
    </citation>
    <scope>NUCLEOTIDE SEQUENCE</scope>
    <source>
        <strain evidence="9">NIVA-4/92</strain>
    </source>
</reference>
<dbReference type="GO" id="GO:0003700">
    <property type="term" value="F:DNA-binding transcription factor activity"/>
    <property type="evidence" value="ECO:0007669"/>
    <property type="project" value="InterPro"/>
</dbReference>
<feature type="compositionally biased region" description="Basic and acidic residues" evidence="7">
    <location>
        <begin position="198"/>
        <end position="214"/>
    </location>
</feature>
<protein>
    <recommendedName>
        <fullName evidence="8">BZIP domain-containing protein</fullName>
    </recommendedName>
</protein>
<feature type="region of interest" description="Disordered" evidence="7">
    <location>
        <begin position="75"/>
        <end position="214"/>
    </location>
</feature>
<dbReference type="GO" id="GO:0005634">
    <property type="term" value="C:nucleus"/>
    <property type="evidence" value="ECO:0007669"/>
    <property type="project" value="UniProtKB-SubCell"/>
</dbReference>
<dbReference type="AlphaFoldDB" id="A0A8J5XQ64"/>
<keyword evidence="3" id="KW-0805">Transcription regulation</keyword>
<evidence type="ECO:0000256" key="1">
    <source>
        <dbReference type="ARBA" id="ARBA00004123"/>
    </source>
</evidence>
<sequence>MGDTAPDKFVRRNSTLEAIESLGASDLVKVKEHVDDDLLSCFLWAAGENAMNQSGWESPKGGGLAPEIESREILLGSLPDAPISSVTSPPGAKPGTATRSNGGVVPSTPEAALPSAAAATAGDAAAGAGSASAGDAAVPARPEAAAAAPGAAPAGGASKGKEKRKSGGEGGDTDDSGGSSDDDDDPNAVGPLGTPLTKESKLLQRMQRKAESARIARLRKKDYVSGLEDQVKELQDELKALERQLEETPAAAPATAAAGAPPGASAAGAAVAGALRPPAAGTKEEVSAMDALLRRPSVERLTPEIQSTIEKYVKNKRQRFDQISIYLDGIEEILQPGTAVQLAFGQSASLAAANSQPSDGGPLTKKHRRDSSAGSHLLEVLSSELGLTAEQKEQLAVLRDSIRKDREILVESEAIIKELRARVAEHIQSSQGITDGLRRILTPQQIAKFLTWVEKNHKSMDMLNSFDWEMQHA</sequence>
<accession>A0A8J5XQ64</accession>
<dbReference type="PANTHER" id="PTHR47416">
    <property type="entry name" value="BASIC-LEUCINE ZIPPER TRANSCRIPTION FACTOR F-RELATED"/>
    <property type="match status" value="1"/>
</dbReference>
<comment type="subcellular location">
    <subcellularLocation>
        <location evidence="1">Nucleus</location>
    </subcellularLocation>
</comment>
<feature type="domain" description="BZIP" evidence="8">
    <location>
        <begin position="197"/>
        <end position="295"/>
    </location>
</feature>
<dbReference type="Gene3D" id="1.20.5.170">
    <property type="match status" value="1"/>
</dbReference>
<name>A0A8J5XQ64_DIALT</name>
<dbReference type="SMART" id="SM00338">
    <property type="entry name" value="BRLZ"/>
    <property type="match status" value="1"/>
</dbReference>
<evidence type="ECO:0000256" key="4">
    <source>
        <dbReference type="ARBA" id="ARBA00023125"/>
    </source>
</evidence>
<dbReference type="GO" id="GO:0003677">
    <property type="term" value="F:DNA binding"/>
    <property type="evidence" value="ECO:0007669"/>
    <property type="project" value="UniProtKB-KW"/>
</dbReference>
<comment type="caution">
    <text evidence="9">The sequence shown here is derived from an EMBL/GenBank/DDBJ whole genome shotgun (WGS) entry which is preliminary data.</text>
</comment>
<dbReference type="OrthoDB" id="644067at2759"/>
<dbReference type="PANTHER" id="PTHR47416:SF8">
    <property type="entry name" value="BASIC-LEUCINE ZIPPER TRANSCRIPTION FACTOR E-RELATED"/>
    <property type="match status" value="1"/>
</dbReference>
<organism evidence="9 10">
    <name type="scientific">Diacronema lutheri</name>
    <name type="common">Unicellular marine alga</name>
    <name type="synonym">Monochrysis lutheri</name>
    <dbReference type="NCBI Taxonomy" id="2081491"/>
    <lineage>
        <taxon>Eukaryota</taxon>
        <taxon>Haptista</taxon>
        <taxon>Haptophyta</taxon>
        <taxon>Pavlovophyceae</taxon>
        <taxon>Pavlovales</taxon>
        <taxon>Pavlovaceae</taxon>
        <taxon>Diacronema</taxon>
    </lineage>
</organism>
<feature type="compositionally biased region" description="Low complexity" evidence="7">
    <location>
        <begin position="249"/>
        <end position="265"/>
    </location>
</feature>
<proteinExistence type="inferred from homology"/>
<keyword evidence="4" id="KW-0238">DNA-binding</keyword>
<feature type="compositionally biased region" description="Low complexity" evidence="7">
    <location>
        <begin position="106"/>
        <end position="156"/>
    </location>
</feature>
<evidence type="ECO:0000256" key="7">
    <source>
        <dbReference type="SAM" id="MobiDB-lite"/>
    </source>
</evidence>
<evidence type="ECO:0000256" key="5">
    <source>
        <dbReference type="ARBA" id="ARBA00023163"/>
    </source>
</evidence>
<keyword evidence="6" id="KW-0539">Nucleus</keyword>
<dbReference type="InterPro" id="IPR046347">
    <property type="entry name" value="bZIP_sf"/>
</dbReference>